<sequence length="380" mass="40200">MDVKRSLTRQSLAVAGVCAVTDTGLFLTLGPPPGWELALLLGWLLVADAALAAPARFSGFVTLAHAALVLVSCMVLSDFDGMRVPNNSGLLVAGFHAGAWLRPVQAGLALLAVIGALLASVAVAGRYDGDWRVVLFAGVIPNAVLPWLVGRYTTARRAYLAELEAEAEQRRRDERVAVQRAVAEERSAVARDLHDMISHHVSAISMHAGAARLGVADDGPVRRSLAEVESASRSAMADLRRMLDLLHGHDPGARNQPGLSTVDELIDGVRAAGLPVRLTVRGTPVAVPGSLDIALYRIVQEALTNALRHGGGQVEVDVAYRPEGLTVAVVNDIGAAPQRTASRLGLRGIRERVAVFGGDVSYGPDGGRWRTVVSIPLEHP</sequence>
<evidence type="ECO:0000256" key="3">
    <source>
        <dbReference type="ARBA" id="ARBA00022553"/>
    </source>
</evidence>
<keyword evidence="3" id="KW-0597">Phosphoprotein</keyword>
<dbReference type="Pfam" id="PF02518">
    <property type="entry name" value="HATPase_c"/>
    <property type="match status" value="1"/>
</dbReference>
<dbReference type="RefSeq" id="WP_189210610.1">
    <property type="nucleotide sequence ID" value="NZ_BMRB01000002.1"/>
</dbReference>
<feature type="transmembrane region" description="Helical" evidence="9">
    <location>
        <begin position="99"/>
        <end position="124"/>
    </location>
</feature>
<evidence type="ECO:0000256" key="8">
    <source>
        <dbReference type="ARBA" id="ARBA00023012"/>
    </source>
</evidence>
<dbReference type="GO" id="GO:0005524">
    <property type="term" value="F:ATP binding"/>
    <property type="evidence" value="ECO:0007669"/>
    <property type="project" value="UniProtKB-KW"/>
</dbReference>
<feature type="transmembrane region" description="Helical" evidence="9">
    <location>
        <begin position="131"/>
        <end position="149"/>
    </location>
</feature>
<dbReference type="CDD" id="cd16917">
    <property type="entry name" value="HATPase_UhpB-NarQ-NarX-like"/>
    <property type="match status" value="1"/>
</dbReference>
<keyword evidence="4" id="KW-0808">Transferase</keyword>
<dbReference type="PANTHER" id="PTHR24421:SF10">
    <property type="entry name" value="NITRATE_NITRITE SENSOR PROTEIN NARQ"/>
    <property type="match status" value="1"/>
</dbReference>
<feature type="transmembrane region" description="Helical" evidence="9">
    <location>
        <begin position="60"/>
        <end position="79"/>
    </location>
</feature>
<dbReference type="EMBL" id="BMRB01000002">
    <property type="protein sequence ID" value="GGS30741.1"/>
    <property type="molecule type" value="Genomic_DNA"/>
</dbReference>
<reference evidence="12" key="1">
    <citation type="journal article" date="2014" name="Int. J. Syst. Evol. Microbiol.">
        <title>Complete genome sequence of Corynebacterium casei LMG S-19264T (=DSM 44701T), isolated from a smear-ripened cheese.</title>
        <authorList>
            <consortium name="US DOE Joint Genome Institute (JGI-PGF)"/>
            <person name="Walter F."/>
            <person name="Albersmeier A."/>
            <person name="Kalinowski J."/>
            <person name="Ruckert C."/>
        </authorList>
    </citation>
    <scope>NUCLEOTIDE SEQUENCE</scope>
    <source>
        <strain evidence="12">JCM 3276</strain>
    </source>
</reference>
<keyword evidence="13" id="KW-1185">Reference proteome</keyword>
<name>A0A918GEA8_9PSEU</name>
<evidence type="ECO:0000256" key="1">
    <source>
        <dbReference type="ARBA" id="ARBA00000085"/>
    </source>
</evidence>
<dbReference type="Pfam" id="PF07730">
    <property type="entry name" value="HisKA_3"/>
    <property type="match status" value="1"/>
</dbReference>
<dbReference type="PANTHER" id="PTHR24421">
    <property type="entry name" value="NITRATE/NITRITE SENSOR PROTEIN NARX-RELATED"/>
    <property type="match status" value="1"/>
</dbReference>
<dbReference type="InterPro" id="IPR036890">
    <property type="entry name" value="HATPase_C_sf"/>
</dbReference>
<dbReference type="Gene3D" id="1.20.5.1930">
    <property type="match status" value="1"/>
</dbReference>
<dbReference type="InterPro" id="IPR011712">
    <property type="entry name" value="Sig_transdc_His_kin_sub3_dim/P"/>
</dbReference>
<evidence type="ECO:0000313" key="13">
    <source>
        <dbReference type="Proteomes" id="UP000660680"/>
    </source>
</evidence>
<comment type="catalytic activity">
    <reaction evidence="1">
        <text>ATP + protein L-histidine = ADP + protein N-phospho-L-histidine.</text>
        <dbReference type="EC" id="2.7.13.3"/>
    </reaction>
</comment>
<evidence type="ECO:0000313" key="12">
    <source>
        <dbReference type="EMBL" id="GGS30741.1"/>
    </source>
</evidence>
<dbReference type="GO" id="GO:0016020">
    <property type="term" value="C:membrane"/>
    <property type="evidence" value="ECO:0007669"/>
    <property type="project" value="InterPro"/>
</dbReference>
<evidence type="ECO:0000259" key="11">
    <source>
        <dbReference type="Pfam" id="PF07730"/>
    </source>
</evidence>
<gene>
    <name evidence="12" type="ORF">GCM10010171_25440</name>
</gene>
<dbReference type="InterPro" id="IPR050482">
    <property type="entry name" value="Sensor_HK_TwoCompSys"/>
</dbReference>
<evidence type="ECO:0000256" key="6">
    <source>
        <dbReference type="ARBA" id="ARBA00022777"/>
    </source>
</evidence>
<reference evidence="12" key="2">
    <citation type="submission" date="2020-09" db="EMBL/GenBank/DDBJ databases">
        <authorList>
            <person name="Sun Q."/>
            <person name="Ohkuma M."/>
        </authorList>
    </citation>
    <scope>NUCLEOTIDE SEQUENCE</scope>
    <source>
        <strain evidence="12">JCM 3276</strain>
    </source>
</reference>
<keyword evidence="5" id="KW-0547">Nucleotide-binding</keyword>
<evidence type="ECO:0000256" key="4">
    <source>
        <dbReference type="ARBA" id="ARBA00022679"/>
    </source>
</evidence>
<comment type="caution">
    <text evidence="12">The sequence shown here is derived from an EMBL/GenBank/DDBJ whole genome shotgun (WGS) entry which is preliminary data.</text>
</comment>
<feature type="domain" description="Histidine kinase/HSP90-like ATPase" evidence="10">
    <location>
        <begin position="293"/>
        <end position="377"/>
    </location>
</feature>
<dbReference type="AlphaFoldDB" id="A0A918GEA8"/>
<evidence type="ECO:0000256" key="7">
    <source>
        <dbReference type="ARBA" id="ARBA00022840"/>
    </source>
</evidence>
<keyword evidence="8" id="KW-0902">Two-component regulatory system</keyword>
<proteinExistence type="predicted"/>
<keyword evidence="9" id="KW-0472">Membrane</keyword>
<dbReference type="GO" id="GO:0000155">
    <property type="term" value="F:phosphorelay sensor kinase activity"/>
    <property type="evidence" value="ECO:0007669"/>
    <property type="project" value="InterPro"/>
</dbReference>
<keyword evidence="9" id="KW-0812">Transmembrane</keyword>
<dbReference type="SUPFAM" id="SSF55874">
    <property type="entry name" value="ATPase domain of HSP90 chaperone/DNA topoisomerase II/histidine kinase"/>
    <property type="match status" value="1"/>
</dbReference>
<dbReference type="GO" id="GO:0046983">
    <property type="term" value="F:protein dimerization activity"/>
    <property type="evidence" value="ECO:0007669"/>
    <property type="project" value="InterPro"/>
</dbReference>
<keyword evidence="7" id="KW-0067">ATP-binding</keyword>
<keyword evidence="6 12" id="KW-0418">Kinase</keyword>
<protein>
    <recommendedName>
        <fullName evidence="2">histidine kinase</fullName>
        <ecNumber evidence="2">2.7.13.3</ecNumber>
    </recommendedName>
</protein>
<evidence type="ECO:0000259" key="10">
    <source>
        <dbReference type="Pfam" id="PF02518"/>
    </source>
</evidence>
<keyword evidence="9" id="KW-1133">Transmembrane helix</keyword>
<evidence type="ECO:0000256" key="9">
    <source>
        <dbReference type="SAM" id="Phobius"/>
    </source>
</evidence>
<feature type="domain" description="Signal transduction histidine kinase subgroup 3 dimerisation and phosphoacceptor" evidence="11">
    <location>
        <begin position="185"/>
        <end position="247"/>
    </location>
</feature>
<evidence type="ECO:0000256" key="2">
    <source>
        <dbReference type="ARBA" id="ARBA00012438"/>
    </source>
</evidence>
<organism evidence="12 13">
    <name type="scientific">Actinokineospora fastidiosa</name>
    <dbReference type="NCBI Taxonomy" id="1816"/>
    <lineage>
        <taxon>Bacteria</taxon>
        <taxon>Bacillati</taxon>
        <taxon>Actinomycetota</taxon>
        <taxon>Actinomycetes</taxon>
        <taxon>Pseudonocardiales</taxon>
        <taxon>Pseudonocardiaceae</taxon>
        <taxon>Actinokineospora</taxon>
    </lineage>
</organism>
<dbReference type="InterPro" id="IPR003594">
    <property type="entry name" value="HATPase_dom"/>
</dbReference>
<dbReference type="Gene3D" id="3.30.565.10">
    <property type="entry name" value="Histidine kinase-like ATPase, C-terminal domain"/>
    <property type="match status" value="1"/>
</dbReference>
<evidence type="ECO:0000256" key="5">
    <source>
        <dbReference type="ARBA" id="ARBA00022741"/>
    </source>
</evidence>
<dbReference type="EC" id="2.7.13.3" evidence="2"/>
<accession>A0A918GEA8</accession>
<dbReference type="Proteomes" id="UP000660680">
    <property type="component" value="Unassembled WGS sequence"/>
</dbReference>